<comment type="caution">
    <text evidence="7">Lacks conserved residue(s) required for the propagation of feature annotation.</text>
</comment>
<keyword evidence="4 7" id="KW-0573">Peptidoglycan synthesis</keyword>
<keyword evidence="5 7" id="KW-0413">Isomerase</keyword>
<name>S7V7G6_DESML</name>
<dbReference type="Gene3D" id="3.40.50.1860">
    <property type="match status" value="2"/>
</dbReference>
<dbReference type="EMBL" id="ATHJ01000064">
    <property type="protein sequence ID" value="EPR42594.1"/>
    <property type="molecule type" value="Genomic_DNA"/>
</dbReference>
<keyword evidence="3 7" id="KW-0133">Cell shape</keyword>
<organism evidence="8 9">
    <name type="scientific">Desulfococcus multivorans DSM 2059</name>
    <dbReference type="NCBI Taxonomy" id="1121405"/>
    <lineage>
        <taxon>Bacteria</taxon>
        <taxon>Pseudomonadati</taxon>
        <taxon>Thermodesulfobacteriota</taxon>
        <taxon>Desulfobacteria</taxon>
        <taxon>Desulfobacterales</taxon>
        <taxon>Desulfococcaceae</taxon>
        <taxon>Desulfococcus</taxon>
    </lineage>
</organism>
<dbReference type="PANTHER" id="PTHR21198:SF2">
    <property type="entry name" value="GLUTAMATE RACEMASE"/>
    <property type="match status" value="1"/>
</dbReference>
<dbReference type="NCBIfam" id="TIGR00067">
    <property type="entry name" value="glut_race"/>
    <property type="match status" value="1"/>
</dbReference>
<keyword evidence="6 7" id="KW-0961">Cell wall biogenesis/degradation</keyword>
<evidence type="ECO:0000256" key="1">
    <source>
        <dbReference type="ARBA" id="ARBA00001602"/>
    </source>
</evidence>
<dbReference type="OrthoDB" id="9801055at2"/>
<dbReference type="InterPro" id="IPR001920">
    <property type="entry name" value="Asp/Glu_race"/>
</dbReference>
<comment type="pathway">
    <text evidence="7">Cell wall biogenesis; peptidoglycan biosynthesis.</text>
</comment>
<dbReference type="RefSeq" id="WP_020875966.1">
    <property type="nucleotide sequence ID" value="NZ_ATHJ01000064.1"/>
</dbReference>
<dbReference type="AlphaFoldDB" id="S7V7G6"/>
<evidence type="ECO:0000256" key="5">
    <source>
        <dbReference type="ARBA" id="ARBA00023235"/>
    </source>
</evidence>
<dbReference type="InterPro" id="IPR015942">
    <property type="entry name" value="Asp/Glu/hydantoin_racemase"/>
</dbReference>
<comment type="similarity">
    <text evidence="7">Belongs to the aspartate/glutamate racemases family.</text>
</comment>
<comment type="caution">
    <text evidence="8">The sequence shown here is derived from an EMBL/GenBank/DDBJ whole genome shotgun (WGS) entry which is preliminary data.</text>
</comment>
<dbReference type="Proteomes" id="UP000014977">
    <property type="component" value="Unassembled WGS sequence"/>
</dbReference>
<dbReference type="GO" id="GO:0009252">
    <property type="term" value="P:peptidoglycan biosynthetic process"/>
    <property type="evidence" value="ECO:0007669"/>
    <property type="project" value="UniProtKB-UniRule"/>
</dbReference>
<evidence type="ECO:0000256" key="7">
    <source>
        <dbReference type="HAMAP-Rule" id="MF_00258"/>
    </source>
</evidence>
<dbReference type="EC" id="5.1.1.3" evidence="2 7"/>
<comment type="catalytic activity">
    <reaction evidence="1 7">
        <text>L-glutamate = D-glutamate</text>
        <dbReference type="Rhea" id="RHEA:12813"/>
        <dbReference type="ChEBI" id="CHEBI:29985"/>
        <dbReference type="ChEBI" id="CHEBI:29986"/>
        <dbReference type="EC" id="5.1.1.3"/>
    </reaction>
</comment>
<evidence type="ECO:0000256" key="3">
    <source>
        <dbReference type="ARBA" id="ARBA00022960"/>
    </source>
</evidence>
<reference evidence="8 9" key="1">
    <citation type="journal article" date="2013" name="Genome Announc.">
        <title>Draft genome sequences for three mercury-methylating, sulfate-reducing bacteria.</title>
        <authorList>
            <person name="Brown S.D."/>
            <person name="Hurt R.A.Jr."/>
            <person name="Gilmour C.C."/>
            <person name="Elias D.A."/>
        </authorList>
    </citation>
    <scope>NUCLEOTIDE SEQUENCE [LARGE SCALE GENOMIC DNA]</scope>
    <source>
        <strain evidence="8 9">DSM 2059</strain>
    </source>
</reference>
<dbReference type="PATRIC" id="fig|1121405.3.peg.1020"/>
<dbReference type="SUPFAM" id="SSF53681">
    <property type="entry name" value="Aspartate/glutamate racemase"/>
    <property type="match status" value="2"/>
</dbReference>
<gene>
    <name evidence="7" type="primary">murI</name>
    <name evidence="8" type="ORF">dsmv_1582</name>
</gene>
<dbReference type="GO" id="GO:0008360">
    <property type="term" value="P:regulation of cell shape"/>
    <property type="evidence" value="ECO:0007669"/>
    <property type="project" value="UniProtKB-KW"/>
</dbReference>
<dbReference type="GO" id="GO:0008881">
    <property type="term" value="F:glutamate racemase activity"/>
    <property type="evidence" value="ECO:0007669"/>
    <property type="project" value="UniProtKB-UniRule"/>
</dbReference>
<dbReference type="STRING" id="897.B2D07_07675"/>
<protein>
    <recommendedName>
        <fullName evidence="2 7">Glutamate racemase</fullName>
        <ecNumber evidence="2 7">5.1.1.3</ecNumber>
    </recommendedName>
</protein>
<feature type="binding site" evidence="7">
    <location>
        <begin position="6"/>
        <end position="7"/>
    </location>
    <ligand>
        <name>substrate</name>
    </ligand>
</feature>
<accession>S7V7G6</accession>
<evidence type="ECO:0000313" key="9">
    <source>
        <dbReference type="Proteomes" id="UP000014977"/>
    </source>
</evidence>
<dbReference type="GO" id="GO:0071555">
    <property type="term" value="P:cell wall organization"/>
    <property type="evidence" value="ECO:0007669"/>
    <property type="project" value="UniProtKB-KW"/>
</dbReference>
<dbReference type="InterPro" id="IPR004391">
    <property type="entry name" value="Glu_race"/>
</dbReference>
<evidence type="ECO:0000256" key="4">
    <source>
        <dbReference type="ARBA" id="ARBA00022984"/>
    </source>
</evidence>
<keyword evidence="9" id="KW-1185">Reference proteome</keyword>
<dbReference type="PANTHER" id="PTHR21198">
    <property type="entry name" value="GLUTAMATE RACEMASE"/>
    <property type="match status" value="1"/>
</dbReference>
<dbReference type="eggNOG" id="COG0796">
    <property type="taxonomic scope" value="Bacteria"/>
</dbReference>
<proteinExistence type="inferred from homology"/>
<feature type="active site" description="Proton donor/acceptor" evidence="7">
    <location>
        <position position="69"/>
    </location>
</feature>
<evidence type="ECO:0000313" key="8">
    <source>
        <dbReference type="EMBL" id="EPR42594.1"/>
    </source>
</evidence>
<dbReference type="Pfam" id="PF01177">
    <property type="entry name" value="Asp_Glu_race"/>
    <property type="match status" value="1"/>
</dbReference>
<sequence>MIGILDSGLGGLDLARRLMDRLPASRLIYFGDTAHGPYDEKGSESILRHALRGARFLQEKGARRIVIACHTISSAASEALAAQLTAPVIDVVAPAAAGAVRGSSGRRIGVAAARATLWSDAYEKHIRMTAPDAAVYTVPCPLIGPLIEEGWLKKPETTMIVKKYLSPLKVRKIDTLILGDARYPVLATIFQRKIGRRVRLVDGASELLPRLVEDGAFSISDTAPGPSEHHTAFYLSDVTPDTERRAAIYLKRRVPFHRITL</sequence>
<dbReference type="HAMAP" id="MF_00258">
    <property type="entry name" value="Glu_racemase"/>
    <property type="match status" value="1"/>
</dbReference>
<evidence type="ECO:0000256" key="2">
    <source>
        <dbReference type="ARBA" id="ARBA00013090"/>
    </source>
</evidence>
<dbReference type="UniPathway" id="UPA00219"/>
<evidence type="ECO:0000256" key="6">
    <source>
        <dbReference type="ARBA" id="ARBA00023316"/>
    </source>
</evidence>
<comment type="function">
    <text evidence="7">Provides the (R)-glutamate required for cell wall biosynthesis.</text>
</comment>